<evidence type="ECO:0000256" key="1">
    <source>
        <dbReference type="ARBA" id="ARBA00022801"/>
    </source>
</evidence>
<evidence type="ECO:0000313" key="5">
    <source>
        <dbReference type="EMBL" id="SFV57823.1"/>
    </source>
</evidence>
<evidence type="ECO:0000259" key="4">
    <source>
        <dbReference type="PROSITE" id="PS51635"/>
    </source>
</evidence>
<feature type="domain" description="PNPLA" evidence="4">
    <location>
        <begin position="13"/>
        <end position="175"/>
    </location>
</feature>
<dbReference type="Gene3D" id="3.40.1090.10">
    <property type="entry name" value="Cytosolic phospholipase A2 catalytic domain"/>
    <property type="match status" value="2"/>
</dbReference>
<dbReference type="SUPFAM" id="SSF52151">
    <property type="entry name" value="FabD/lysophospholipase-like"/>
    <property type="match status" value="1"/>
</dbReference>
<dbReference type="AlphaFoldDB" id="A0A1W1BWE0"/>
<dbReference type="Pfam" id="PF01734">
    <property type="entry name" value="Patatin"/>
    <property type="match status" value="1"/>
</dbReference>
<gene>
    <name evidence="5" type="ORF">MNB_SV-6-131</name>
</gene>
<dbReference type="InterPro" id="IPR016035">
    <property type="entry name" value="Acyl_Trfase/lysoPLipase"/>
</dbReference>
<dbReference type="InterPro" id="IPR050301">
    <property type="entry name" value="NTE"/>
</dbReference>
<dbReference type="PANTHER" id="PTHR14226:SF76">
    <property type="entry name" value="NTE FAMILY PROTEIN RSSA"/>
    <property type="match status" value="1"/>
</dbReference>
<keyword evidence="3" id="KW-0443">Lipid metabolism</keyword>
<accession>A0A1W1BWE0</accession>
<dbReference type="InterPro" id="IPR002641">
    <property type="entry name" value="PNPLA_dom"/>
</dbReference>
<protein>
    <submittedName>
        <fullName evidence="5">UPF0028 protein YchK</fullName>
    </submittedName>
</protein>
<keyword evidence="2" id="KW-0442">Lipid degradation</keyword>
<sequence>MIVDRLSEVDFSLVLSGGGALGVAHLGVVHDLESEGIVPSEIVGTSMGGIIGACMAIGMSESEIYEQIDGFAGITNWIKFSFSGNAIIDNDKIADIFGLIFKDLKMRDTKIPLKLITTNLLNGEKRVFDAKDDLYIKDVVLATMAIPGIFDEHIIDGGIYGDGFLCENLGVSEASYDDVLAVDVLGHNSFDKEMPNNFFKTSNVLEMFERSIRLLILNQSKTHISNSDRDIYLLEPDTREYKTFDFHKVDEIRELGMGLVYK</sequence>
<dbReference type="PROSITE" id="PS51635">
    <property type="entry name" value="PNPLA"/>
    <property type="match status" value="1"/>
</dbReference>
<dbReference type="GO" id="GO:0016042">
    <property type="term" value="P:lipid catabolic process"/>
    <property type="evidence" value="ECO:0007669"/>
    <property type="project" value="UniProtKB-KW"/>
</dbReference>
<dbReference type="EMBL" id="FPHC01000045">
    <property type="protein sequence ID" value="SFV57823.1"/>
    <property type="molecule type" value="Genomic_DNA"/>
</dbReference>
<keyword evidence="1" id="KW-0378">Hydrolase</keyword>
<proteinExistence type="predicted"/>
<name>A0A1W1BWE0_9ZZZZ</name>
<dbReference type="PANTHER" id="PTHR14226">
    <property type="entry name" value="NEUROPATHY TARGET ESTERASE/SWISS CHEESE D.MELANOGASTER"/>
    <property type="match status" value="1"/>
</dbReference>
<organism evidence="5">
    <name type="scientific">hydrothermal vent metagenome</name>
    <dbReference type="NCBI Taxonomy" id="652676"/>
    <lineage>
        <taxon>unclassified sequences</taxon>
        <taxon>metagenomes</taxon>
        <taxon>ecological metagenomes</taxon>
    </lineage>
</organism>
<reference evidence="5" key="1">
    <citation type="submission" date="2016-10" db="EMBL/GenBank/DDBJ databases">
        <authorList>
            <person name="de Groot N.N."/>
        </authorList>
    </citation>
    <scope>NUCLEOTIDE SEQUENCE</scope>
</reference>
<evidence type="ECO:0000256" key="3">
    <source>
        <dbReference type="ARBA" id="ARBA00023098"/>
    </source>
</evidence>
<evidence type="ECO:0000256" key="2">
    <source>
        <dbReference type="ARBA" id="ARBA00022963"/>
    </source>
</evidence>
<dbReference type="GO" id="GO:0016787">
    <property type="term" value="F:hydrolase activity"/>
    <property type="evidence" value="ECO:0007669"/>
    <property type="project" value="UniProtKB-KW"/>
</dbReference>